<evidence type="ECO:0000313" key="3">
    <source>
        <dbReference type="Proteomes" id="UP000199025"/>
    </source>
</evidence>
<dbReference type="STRING" id="115433.SAMN05421835_101173"/>
<gene>
    <name evidence="2" type="ORF">SAMN05421835_101173</name>
</gene>
<organism evidence="2 3">
    <name type="scientific">Amycolatopsis sacchari</name>
    <dbReference type="NCBI Taxonomy" id="115433"/>
    <lineage>
        <taxon>Bacteria</taxon>
        <taxon>Bacillati</taxon>
        <taxon>Actinomycetota</taxon>
        <taxon>Actinomycetes</taxon>
        <taxon>Pseudonocardiales</taxon>
        <taxon>Pseudonocardiaceae</taxon>
        <taxon>Amycolatopsis</taxon>
    </lineage>
</organism>
<dbReference type="RefSeq" id="WP_177228485.1">
    <property type="nucleotide sequence ID" value="NZ_FORP01000001.1"/>
</dbReference>
<reference evidence="2 3" key="1">
    <citation type="submission" date="2016-10" db="EMBL/GenBank/DDBJ databases">
        <authorList>
            <person name="de Groot N.N."/>
        </authorList>
    </citation>
    <scope>NUCLEOTIDE SEQUENCE [LARGE SCALE GENOMIC DNA]</scope>
    <source>
        <strain evidence="2 3">DSM 44468</strain>
    </source>
</reference>
<sequence>MVVDDRTTAGGQLAGRLRDLRADRPVVLGLPRGGVVVADPIATALAAPLDVVLVSKVADPADPEFALGAVGEGAVVVGGCIAPGLLGSALQAVAERARRYRAVRRAVPVAGRTVVLADDGIATGATVLAALRVLTARRAGRVVVAVPVAARAALKALSPFADRVECLLAPPRLGAVSRWYADFREVTDDEVLWLLAAHAEVPA</sequence>
<dbReference type="CDD" id="cd06223">
    <property type="entry name" value="PRTases_typeI"/>
    <property type="match status" value="1"/>
</dbReference>
<protein>
    <submittedName>
        <fullName evidence="2">Putative phosphoribosyl transferase</fullName>
    </submittedName>
</protein>
<accession>A0A1I3JK78</accession>
<dbReference type="GO" id="GO:0016740">
    <property type="term" value="F:transferase activity"/>
    <property type="evidence" value="ECO:0007669"/>
    <property type="project" value="UniProtKB-KW"/>
</dbReference>
<keyword evidence="3" id="KW-1185">Reference proteome</keyword>
<dbReference type="Gene3D" id="3.40.50.2020">
    <property type="match status" value="1"/>
</dbReference>
<dbReference type="InterPro" id="IPR029057">
    <property type="entry name" value="PRTase-like"/>
</dbReference>
<dbReference type="Gene3D" id="3.30.1310.20">
    <property type="entry name" value="PRTase-like"/>
    <property type="match status" value="1"/>
</dbReference>
<name>A0A1I3JK78_9PSEU</name>
<evidence type="ECO:0000259" key="1">
    <source>
        <dbReference type="Pfam" id="PF00156"/>
    </source>
</evidence>
<dbReference type="InterPro" id="IPR000836">
    <property type="entry name" value="PRTase_dom"/>
</dbReference>
<proteinExistence type="predicted"/>
<evidence type="ECO:0000313" key="2">
    <source>
        <dbReference type="EMBL" id="SFI60672.1"/>
    </source>
</evidence>
<dbReference type="SUPFAM" id="SSF53271">
    <property type="entry name" value="PRTase-like"/>
    <property type="match status" value="1"/>
</dbReference>
<dbReference type="Proteomes" id="UP000199025">
    <property type="component" value="Unassembled WGS sequence"/>
</dbReference>
<dbReference type="AlphaFoldDB" id="A0A1I3JK78"/>
<feature type="domain" description="Phosphoribosyltransferase" evidence="1">
    <location>
        <begin position="15"/>
        <end position="156"/>
    </location>
</feature>
<keyword evidence="2" id="KW-0808">Transferase</keyword>
<dbReference type="EMBL" id="FORP01000001">
    <property type="protein sequence ID" value="SFI60672.1"/>
    <property type="molecule type" value="Genomic_DNA"/>
</dbReference>
<dbReference type="Pfam" id="PF00156">
    <property type="entry name" value="Pribosyltran"/>
    <property type="match status" value="1"/>
</dbReference>